<dbReference type="GO" id="GO:0010207">
    <property type="term" value="P:photosystem II assembly"/>
    <property type="evidence" value="ECO:0007669"/>
    <property type="project" value="InterPro"/>
</dbReference>
<dbReference type="OMA" id="ALYCRRD"/>
<dbReference type="InterPro" id="IPR038450">
    <property type="entry name" value="PSII_Psb27_sf"/>
</dbReference>
<evidence type="ECO:0000313" key="3">
    <source>
        <dbReference type="Proteomes" id="UP000002630"/>
    </source>
</evidence>
<accession>D8LJ72</accession>
<dbReference type="EMBL" id="FN648420">
    <property type="protein sequence ID" value="CBN76956.1"/>
    <property type="molecule type" value="Genomic_DNA"/>
</dbReference>
<name>D8LJ72_ECTSI</name>
<dbReference type="STRING" id="2880.D8LJ72"/>
<proteinExistence type="inferred from homology"/>
<dbReference type="HAMAP" id="MF_01481">
    <property type="entry name" value="PSII_Psb27"/>
    <property type="match status" value="1"/>
</dbReference>
<keyword evidence="1" id="KW-0732">Signal</keyword>
<dbReference type="Gene3D" id="1.20.58.810">
    <property type="entry name" value="Photosystem II Pbs27"/>
    <property type="match status" value="1"/>
</dbReference>
<dbReference type="InterPro" id="IPR025585">
    <property type="entry name" value="PSII_Psb27"/>
</dbReference>
<dbReference type="EMBL" id="FN649740">
    <property type="protein sequence ID" value="CBN76956.1"/>
    <property type="molecule type" value="Genomic_DNA"/>
</dbReference>
<dbReference type="GO" id="GO:0010206">
    <property type="term" value="P:photosystem II repair"/>
    <property type="evidence" value="ECO:0007669"/>
    <property type="project" value="InterPro"/>
</dbReference>
<feature type="chain" id="PRO_5003117201" evidence="1">
    <location>
        <begin position="20"/>
        <end position="206"/>
    </location>
</feature>
<reference evidence="2 3" key="1">
    <citation type="journal article" date="2010" name="Nature">
        <title>The Ectocarpus genome and the independent evolution of multicellularity in brown algae.</title>
        <authorList>
            <person name="Cock J.M."/>
            <person name="Sterck L."/>
            <person name="Rouze P."/>
            <person name="Scornet D."/>
            <person name="Allen A.E."/>
            <person name="Amoutzias G."/>
            <person name="Anthouard V."/>
            <person name="Artiguenave F."/>
            <person name="Aury J.M."/>
            <person name="Badger J.H."/>
            <person name="Beszteri B."/>
            <person name="Billiau K."/>
            <person name="Bonnet E."/>
            <person name="Bothwell J.H."/>
            <person name="Bowler C."/>
            <person name="Boyen C."/>
            <person name="Brownlee C."/>
            <person name="Carrano C.J."/>
            <person name="Charrier B."/>
            <person name="Cho G.Y."/>
            <person name="Coelho S.M."/>
            <person name="Collen J."/>
            <person name="Corre E."/>
            <person name="Da Silva C."/>
            <person name="Delage L."/>
            <person name="Delaroque N."/>
            <person name="Dittami S.M."/>
            <person name="Doulbeau S."/>
            <person name="Elias M."/>
            <person name="Farnham G."/>
            <person name="Gachon C.M."/>
            <person name="Gschloessl B."/>
            <person name="Heesch S."/>
            <person name="Jabbari K."/>
            <person name="Jubin C."/>
            <person name="Kawai H."/>
            <person name="Kimura K."/>
            <person name="Kloareg B."/>
            <person name="Kupper F.C."/>
            <person name="Lang D."/>
            <person name="Le Bail A."/>
            <person name="Leblanc C."/>
            <person name="Lerouge P."/>
            <person name="Lohr M."/>
            <person name="Lopez P.J."/>
            <person name="Martens C."/>
            <person name="Maumus F."/>
            <person name="Michel G."/>
            <person name="Miranda-Saavedra D."/>
            <person name="Morales J."/>
            <person name="Moreau H."/>
            <person name="Motomura T."/>
            <person name="Nagasato C."/>
            <person name="Napoli C.A."/>
            <person name="Nelson D.R."/>
            <person name="Nyvall-Collen P."/>
            <person name="Peters A.F."/>
            <person name="Pommier C."/>
            <person name="Potin P."/>
            <person name="Poulain J."/>
            <person name="Quesneville H."/>
            <person name="Read B."/>
            <person name="Rensing S.A."/>
            <person name="Ritter A."/>
            <person name="Rousvoal S."/>
            <person name="Samanta M."/>
            <person name="Samson G."/>
            <person name="Schroeder D.C."/>
            <person name="Segurens B."/>
            <person name="Strittmatter M."/>
            <person name="Tonon T."/>
            <person name="Tregear J.W."/>
            <person name="Valentin K."/>
            <person name="von Dassow P."/>
            <person name="Yamagishi T."/>
            <person name="Van de Peer Y."/>
            <person name="Wincker P."/>
        </authorList>
    </citation>
    <scope>NUCLEOTIDE SEQUENCE [LARGE SCALE GENOMIC DNA]</scope>
    <source>
        <strain evidence="3">Ec32 / CCAP1310/4</strain>
    </source>
</reference>
<evidence type="ECO:0000313" key="2">
    <source>
        <dbReference type="EMBL" id="CBN76956.1"/>
    </source>
</evidence>
<protein>
    <submittedName>
        <fullName evidence="2">Photosystem II 11 kDa protein</fullName>
    </submittedName>
</protein>
<keyword evidence="3" id="KW-1185">Reference proteome</keyword>
<evidence type="ECO:0000256" key="1">
    <source>
        <dbReference type="SAM" id="SignalP"/>
    </source>
</evidence>
<dbReference type="PANTHER" id="PTHR34041:SF1">
    <property type="entry name" value="PHOTOSYSTEM II REPAIR PROTEIN PSB27-H1, CHLOROPLASTIC"/>
    <property type="match status" value="1"/>
</dbReference>
<feature type="signal peptide" evidence="1">
    <location>
        <begin position="1"/>
        <end position="19"/>
    </location>
</feature>
<organism evidence="2 3">
    <name type="scientific">Ectocarpus siliculosus</name>
    <name type="common">Brown alga</name>
    <name type="synonym">Conferva siliculosa</name>
    <dbReference type="NCBI Taxonomy" id="2880"/>
    <lineage>
        <taxon>Eukaryota</taxon>
        <taxon>Sar</taxon>
        <taxon>Stramenopiles</taxon>
        <taxon>Ochrophyta</taxon>
        <taxon>PX clade</taxon>
        <taxon>Phaeophyceae</taxon>
        <taxon>Ectocarpales</taxon>
        <taxon>Ectocarpaceae</taxon>
        <taxon>Ectocarpus</taxon>
    </lineage>
</organism>
<sequence>MKTFAACTIALVAGDLAAAFTGPLAARTGATSAARASSSSAVCMSVGDEAMSRKNAIAAFSAGAAAVLGAAAVPAAVFAAEEAAAPAPAAVSEDGPPSDWGLTKQYYPDASKMVRHMRYCTNMEKGDPYMADIANNCKKEMVEFVSNYRRSSNINGKLSYSNLYTSISVLAGHYASYGPKFPVPEKRRKRLLQEYTDIERAIKRQR</sequence>
<dbReference type="Pfam" id="PF13326">
    <property type="entry name" value="PSII_Pbs27"/>
    <property type="match status" value="1"/>
</dbReference>
<dbReference type="Proteomes" id="UP000002630">
    <property type="component" value="Linkage Group LG15"/>
</dbReference>
<dbReference type="OrthoDB" id="419533at2759"/>
<dbReference type="GO" id="GO:0009523">
    <property type="term" value="C:photosystem II"/>
    <property type="evidence" value="ECO:0007669"/>
    <property type="project" value="InterPro"/>
</dbReference>
<gene>
    <name evidence="2" type="primary">PSB</name>
    <name evidence="2" type="ORF">Esi_0024_0107</name>
</gene>
<dbReference type="eggNOG" id="ENOG502RZI3">
    <property type="taxonomic scope" value="Eukaryota"/>
</dbReference>
<dbReference type="AlphaFoldDB" id="D8LJ72"/>
<dbReference type="PANTHER" id="PTHR34041">
    <property type="entry name" value="PHOTOSYSTEM II REPAIR PROTEIN PSB27-H1, CHLOROPLASTIC"/>
    <property type="match status" value="1"/>
</dbReference>
<dbReference type="InParanoid" id="D8LJ72"/>